<protein>
    <recommendedName>
        <fullName evidence="5">polynucleotide adenylyltransferase</fullName>
        <ecNumber evidence="5">2.7.7.19</ecNumber>
    </recommendedName>
</protein>
<dbReference type="SUPFAM" id="SSF81301">
    <property type="entry name" value="Nucleotidyltransferase"/>
    <property type="match status" value="1"/>
</dbReference>
<dbReference type="FunFam" id="1.10.1410.10:FF:000001">
    <property type="entry name" value="Putative poly(A) polymerase gamma"/>
    <property type="match status" value="1"/>
</dbReference>
<feature type="domain" description="Poly(A) polymerase central" evidence="15">
    <location>
        <begin position="252"/>
        <end position="395"/>
    </location>
</feature>
<keyword evidence="7" id="KW-0808">Transferase</keyword>
<dbReference type="GO" id="GO:0003723">
    <property type="term" value="F:RNA binding"/>
    <property type="evidence" value="ECO:0007669"/>
    <property type="project" value="InterPro"/>
</dbReference>
<evidence type="ECO:0000256" key="2">
    <source>
        <dbReference type="ARBA" id="ARBA00001946"/>
    </source>
</evidence>
<keyword evidence="6" id="KW-0507">mRNA processing</keyword>
<comment type="cofactor">
    <cofactor evidence="2">
        <name>Mg(2+)</name>
        <dbReference type="ChEBI" id="CHEBI:18420"/>
    </cofactor>
</comment>
<dbReference type="AlphaFoldDB" id="A0AAN7U4R7"/>
<dbReference type="Pfam" id="PF04928">
    <property type="entry name" value="PAP_central"/>
    <property type="match status" value="1"/>
</dbReference>
<proteinExistence type="inferred from homology"/>
<dbReference type="Gene3D" id="3.30.70.590">
    <property type="entry name" value="Poly(A) polymerase predicted RNA binding domain"/>
    <property type="match status" value="1"/>
</dbReference>
<evidence type="ECO:0000256" key="10">
    <source>
        <dbReference type="ARBA" id="ARBA00022840"/>
    </source>
</evidence>
<keyword evidence="8" id="KW-0479">Metal-binding</keyword>
<sequence>MNKNGGSPVVNITTSSTTTTSTTTTTKSQLPSSLSVNNLHTLQGSTDQPTILGVTEPISTAPPSSIDYKLSTELENTLISFNLFESPEESRKREEILGKLNQIVREWAKQVSLKKGYPEQTASEVVAKIFTFGSYRLGVHGPGSDIDTLCVGPKHIMRTDFFDDLSDILKVHPEITEFTTVKDAFVPVIKMVFSGIPIDLIYAKLALTAIPEELNDLIDESFLKNIDEKSILSLNGCRVTDQILKLVPNIPNFRMALRCIKLWAIRRGIYSNILGFLGGVSWALLTARICQLYPNSAPSTIIHRFFKVYEIWKWPAPILLCHIQEGGILGPKVWNPKRDKAHLMPIITPAYPSMNSTYNVSKSTLQLMKSEFVRGAEITRKIETGECTWKNLLEKCDFFTRYSFYIEIDCYSMNEEDHRKWEGWIESKLRFLISNLESTPKMKFAVPYPKVFANNLHKANNPDQICTSFFMGLSFNFSNTPGADKSVDLTKAVTEFTGTIKEWLRTQSNPDTMDIKVQYIKKKQLPAFVKDEGPEEPVKTTKKRSSTGEPSITRKKLKSENSDNKLNSPKSLVTTNNTIPTASTTTTVPTTTSTPTSNLSSPTINSTELSTLTTTLNDSISTPTTNSAQSPPAQPTENGSPISIPTATTTITTTNNTISPDPNTNGESVTVVTTPPTLESQPSTLKDSNEISTNTPAPAETTTISSPSVNINELTSTSTLTTTEQQTSIVTSTTAPINKTIVNTMEVNELSFISSSSETSQSKPPPKKPTISIIRGN</sequence>
<dbReference type="Gene3D" id="1.10.1410.10">
    <property type="match status" value="1"/>
</dbReference>
<evidence type="ECO:0000256" key="8">
    <source>
        <dbReference type="ARBA" id="ARBA00022723"/>
    </source>
</evidence>
<dbReference type="PANTHER" id="PTHR10682:SF10">
    <property type="entry name" value="POLYNUCLEOTIDE ADENYLYLTRANSFERASE"/>
    <property type="match status" value="1"/>
</dbReference>
<dbReference type="SUPFAM" id="SSF55003">
    <property type="entry name" value="PAP/Archaeal CCA-adding enzyme, C-terminal domain"/>
    <property type="match status" value="1"/>
</dbReference>
<evidence type="ECO:0000256" key="7">
    <source>
        <dbReference type="ARBA" id="ARBA00022679"/>
    </source>
</evidence>
<organism evidence="17 18">
    <name type="scientific">Dictyostelium firmibasis</name>
    <dbReference type="NCBI Taxonomy" id="79012"/>
    <lineage>
        <taxon>Eukaryota</taxon>
        <taxon>Amoebozoa</taxon>
        <taxon>Evosea</taxon>
        <taxon>Eumycetozoa</taxon>
        <taxon>Dictyostelia</taxon>
        <taxon>Dictyosteliales</taxon>
        <taxon>Dictyosteliaceae</taxon>
        <taxon>Dictyostelium</taxon>
    </lineage>
</organism>
<evidence type="ECO:0000256" key="5">
    <source>
        <dbReference type="ARBA" id="ARBA00012388"/>
    </source>
</evidence>
<keyword evidence="10" id="KW-0067">ATP-binding</keyword>
<dbReference type="InterPro" id="IPR043519">
    <property type="entry name" value="NT_sf"/>
</dbReference>
<comment type="caution">
    <text evidence="17">The sequence shown here is derived from an EMBL/GenBank/DDBJ whole genome shotgun (WGS) entry which is preliminary data.</text>
</comment>
<feature type="domain" description="Poly(A) polymerase RNA-binding" evidence="14">
    <location>
        <begin position="397"/>
        <end position="460"/>
    </location>
</feature>
<comment type="similarity">
    <text evidence="4">Belongs to the poly(A) polymerase family.</text>
</comment>
<evidence type="ECO:0000313" key="17">
    <source>
        <dbReference type="EMBL" id="KAK5578775.1"/>
    </source>
</evidence>
<dbReference type="GO" id="GO:0006397">
    <property type="term" value="P:mRNA processing"/>
    <property type="evidence" value="ECO:0007669"/>
    <property type="project" value="UniProtKB-KW"/>
</dbReference>
<dbReference type="InterPro" id="IPR048840">
    <property type="entry name" value="PolA_pol_NTPase"/>
</dbReference>
<dbReference type="GO" id="GO:0005524">
    <property type="term" value="F:ATP binding"/>
    <property type="evidence" value="ECO:0007669"/>
    <property type="project" value="UniProtKB-KW"/>
</dbReference>
<dbReference type="Pfam" id="PF20750">
    <property type="entry name" value="PAP_NTPase"/>
    <property type="match status" value="1"/>
</dbReference>
<evidence type="ECO:0000256" key="9">
    <source>
        <dbReference type="ARBA" id="ARBA00022741"/>
    </source>
</evidence>
<keyword evidence="12" id="KW-0539">Nucleus</keyword>
<dbReference type="Pfam" id="PF04926">
    <property type="entry name" value="PAP_RNA-bind"/>
    <property type="match status" value="1"/>
</dbReference>
<evidence type="ECO:0000256" key="6">
    <source>
        <dbReference type="ARBA" id="ARBA00022664"/>
    </source>
</evidence>
<feature type="region of interest" description="Disordered" evidence="13">
    <location>
        <begin position="528"/>
        <end position="605"/>
    </location>
</feature>
<keyword evidence="9" id="KW-0547">Nucleotide-binding</keyword>
<name>A0AAN7U4R7_9MYCE</name>
<dbReference type="SUPFAM" id="SSF81631">
    <property type="entry name" value="PAP/OAS1 substrate-binding domain"/>
    <property type="match status" value="1"/>
</dbReference>
<gene>
    <name evidence="17" type="ORF">RB653_008448</name>
</gene>
<dbReference type="EC" id="2.7.7.19" evidence="5"/>
<dbReference type="InterPro" id="IPR007010">
    <property type="entry name" value="PolA_pol_RNA-bd_dom"/>
</dbReference>
<evidence type="ECO:0000256" key="4">
    <source>
        <dbReference type="ARBA" id="ARBA00010912"/>
    </source>
</evidence>
<evidence type="ECO:0000256" key="11">
    <source>
        <dbReference type="ARBA" id="ARBA00022842"/>
    </source>
</evidence>
<feature type="domain" description="Poly(A) polymerase nucleotidyltransferase" evidence="16">
    <location>
        <begin position="53"/>
        <end position="247"/>
    </location>
</feature>
<evidence type="ECO:0000259" key="14">
    <source>
        <dbReference type="Pfam" id="PF04926"/>
    </source>
</evidence>
<feature type="compositionally biased region" description="Polar residues" evidence="13">
    <location>
        <begin position="623"/>
        <end position="639"/>
    </location>
</feature>
<comment type="subcellular location">
    <subcellularLocation>
        <location evidence="3">Nucleus</location>
    </subcellularLocation>
</comment>
<dbReference type="GO" id="GO:0005634">
    <property type="term" value="C:nucleus"/>
    <property type="evidence" value="ECO:0007669"/>
    <property type="project" value="UniProtKB-SubCell"/>
</dbReference>
<dbReference type="GO" id="GO:0046872">
    <property type="term" value="F:metal ion binding"/>
    <property type="evidence" value="ECO:0007669"/>
    <property type="project" value="UniProtKB-KW"/>
</dbReference>
<feature type="compositionally biased region" description="Basic and acidic residues" evidence="13">
    <location>
        <begin position="529"/>
        <end position="539"/>
    </location>
</feature>
<evidence type="ECO:0000259" key="15">
    <source>
        <dbReference type="Pfam" id="PF04928"/>
    </source>
</evidence>
<evidence type="ECO:0000313" key="18">
    <source>
        <dbReference type="Proteomes" id="UP001344447"/>
    </source>
</evidence>
<feature type="compositionally biased region" description="Polar residues" evidence="13">
    <location>
        <begin position="666"/>
        <end position="709"/>
    </location>
</feature>
<evidence type="ECO:0000256" key="12">
    <source>
        <dbReference type="ARBA" id="ARBA00023242"/>
    </source>
</evidence>
<dbReference type="Proteomes" id="UP001344447">
    <property type="component" value="Unassembled WGS sequence"/>
</dbReference>
<feature type="region of interest" description="Disordered" evidence="13">
    <location>
        <begin position="753"/>
        <end position="777"/>
    </location>
</feature>
<evidence type="ECO:0000256" key="13">
    <source>
        <dbReference type="SAM" id="MobiDB-lite"/>
    </source>
</evidence>
<dbReference type="CDD" id="cd05402">
    <property type="entry name" value="NT_PAP_TUTase"/>
    <property type="match status" value="1"/>
</dbReference>
<dbReference type="PANTHER" id="PTHR10682">
    <property type="entry name" value="POLY A POLYMERASE"/>
    <property type="match status" value="1"/>
</dbReference>
<dbReference type="Gene3D" id="3.30.460.10">
    <property type="entry name" value="Beta Polymerase, domain 2"/>
    <property type="match status" value="1"/>
</dbReference>
<feature type="region of interest" description="Disordered" evidence="13">
    <location>
        <begin position="1"/>
        <end position="31"/>
    </location>
</feature>
<dbReference type="InterPro" id="IPR011068">
    <property type="entry name" value="NuclTrfase_I-like_C"/>
</dbReference>
<feature type="compositionally biased region" description="Low complexity" evidence="13">
    <location>
        <begin position="574"/>
        <end position="605"/>
    </location>
</feature>
<feature type="compositionally biased region" description="Low complexity" evidence="13">
    <location>
        <begin position="13"/>
        <end position="26"/>
    </location>
</feature>
<feature type="compositionally biased region" description="Polar residues" evidence="13">
    <location>
        <begin position="564"/>
        <end position="573"/>
    </location>
</feature>
<comment type="cofactor">
    <cofactor evidence="1">
        <name>Mn(2+)</name>
        <dbReference type="ChEBI" id="CHEBI:29035"/>
    </cofactor>
</comment>
<dbReference type="EMBL" id="JAVFKY010000003">
    <property type="protein sequence ID" value="KAK5578775.1"/>
    <property type="molecule type" value="Genomic_DNA"/>
</dbReference>
<reference evidence="17 18" key="1">
    <citation type="submission" date="2023-11" db="EMBL/GenBank/DDBJ databases">
        <title>Dfirmibasis_genome.</title>
        <authorList>
            <person name="Edelbroek B."/>
            <person name="Kjellin J."/>
            <person name="Jerlstrom-Hultqvist J."/>
            <person name="Soderbom F."/>
        </authorList>
    </citation>
    <scope>NUCLEOTIDE SEQUENCE [LARGE SCALE GENOMIC DNA]</scope>
    <source>
        <strain evidence="17 18">TNS-C-14</strain>
    </source>
</reference>
<evidence type="ECO:0000259" key="16">
    <source>
        <dbReference type="Pfam" id="PF20750"/>
    </source>
</evidence>
<accession>A0AAN7U4R7</accession>
<dbReference type="InterPro" id="IPR007012">
    <property type="entry name" value="PolA_pol_cen_dom"/>
</dbReference>
<feature type="compositionally biased region" description="Low complexity" evidence="13">
    <location>
        <begin position="753"/>
        <end position="762"/>
    </location>
</feature>
<feature type="region of interest" description="Disordered" evidence="13">
    <location>
        <begin position="617"/>
        <end position="711"/>
    </location>
</feature>
<dbReference type="GO" id="GO:0031123">
    <property type="term" value="P:RNA 3'-end processing"/>
    <property type="evidence" value="ECO:0007669"/>
    <property type="project" value="InterPro"/>
</dbReference>
<dbReference type="GO" id="GO:1990817">
    <property type="term" value="F:poly(A) RNA polymerase activity"/>
    <property type="evidence" value="ECO:0007669"/>
    <property type="project" value="UniProtKB-EC"/>
</dbReference>
<feature type="compositionally biased region" description="Low complexity" evidence="13">
    <location>
        <begin position="640"/>
        <end position="665"/>
    </location>
</feature>
<evidence type="ECO:0000256" key="3">
    <source>
        <dbReference type="ARBA" id="ARBA00004123"/>
    </source>
</evidence>
<keyword evidence="11" id="KW-0460">Magnesium</keyword>
<dbReference type="FunFam" id="3.30.460.10:FF:000002">
    <property type="entry name" value="Poly(A) polymerase alpha, putative"/>
    <property type="match status" value="1"/>
</dbReference>
<keyword evidence="18" id="KW-1185">Reference proteome</keyword>
<evidence type="ECO:0000256" key="1">
    <source>
        <dbReference type="ARBA" id="ARBA00001936"/>
    </source>
</evidence>